<dbReference type="InterPro" id="IPR040910">
    <property type="entry name" value="Zemlya"/>
</dbReference>
<protein>
    <submittedName>
        <fullName evidence="9">Putative polyprotein 1a</fullName>
    </submittedName>
</protein>
<feature type="domain" description="(+)RNA virus helicase C-terminal" evidence="7">
    <location>
        <begin position="2354"/>
        <end position="2700"/>
    </location>
</feature>
<evidence type="ECO:0000256" key="4">
    <source>
        <dbReference type="ARBA" id="ARBA00022801"/>
    </source>
</evidence>
<feature type="compositionally biased region" description="Polar residues" evidence="6">
    <location>
        <begin position="2198"/>
        <end position="2207"/>
    </location>
</feature>
<dbReference type="GO" id="GO:0016787">
    <property type="term" value="F:hydrolase activity"/>
    <property type="evidence" value="ECO:0007669"/>
    <property type="project" value="UniProtKB-KW"/>
</dbReference>
<dbReference type="InterPro" id="IPR002588">
    <property type="entry name" value="Alphavirus-like_MT_dom"/>
</dbReference>
<dbReference type="GO" id="GO:0006396">
    <property type="term" value="P:RNA processing"/>
    <property type="evidence" value="ECO:0007669"/>
    <property type="project" value="InterPro"/>
</dbReference>
<dbReference type="Gene3D" id="3.40.50.300">
    <property type="entry name" value="P-loop containing nucleotide triphosphate hydrolases"/>
    <property type="match status" value="2"/>
</dbReference>
<feature type="region of interest" description="Disordered" evidence="6">
    <location>
        <begin position="2190"/>
        <end position="2213"/>
    </location>
</feature>
<sequence>MKTSFVFDVPDPPAPVPGSPYVPPVNPPIVDHAAVAWYNLGFEYRPHFYRAKGRFPKQVFISSSGAIRPYRESFRQASRRRARAPLVKPGKSSSSPAPTKSHVKVPAAQDPVERVPSAKSFGDSVKDTNPLMGERNRKSPKQIKAMGPSAAEFFFGSPVLGRGVCTRSSRLVRSVKVTKVGKTAAWRDAEECTERTSYNPLGSVAKVPEVVHHKREFVYPDITYIFGGFDRHDARTTFFSKERSLDRLVASAVSRVKRHMPSATTLFTCFSSPAGLVFARPRNQREVDIFVNPLNSPKFRFTIVAVWYANHVSFLSDGELGPLLSLFRVPTMQSGMCYLAHVFFVALVLGVRSRYKSFLSLGRYPTVESFERRLVDVFGSDALDVAYRGSSSGGVFHCDLTLGYSRVGVGEVIGGLPPVRVHRIKCDTDYPSDCPPTWETFFFKGRGVGRVVDCVNRYIDSYQFPHCRLYSYFTNGRGDSEGILVPMSEDWIKVYVRTHLGWGVYFRKSYALSRVLSWYALGESVSSFIDEGFSEGTCYLSHLNRVSLETGVPYRQDKAVRELRNYPTATKLQWYIRWWFGKAALKVPLFCEGEGKLIHATSYGSPHRVSDFPHTTRVGGSLPQDASPPNDVEKMRIISDLMGKLQNNRESILVKSIEKDLIDFSKSVSDLNKGKESVHVPFSISERVQVSLTKSYPEFNITFSHSTHSDHGAAAASRVLENALLHKYAGSNYADVGGCPLYHVNNRHISVHVCRPLLDIKDAQRRIMRHRGYDNMKLDSDEVSNLTAMLSNLSICCKPVDECTHKSKTFTMVQVYDIPLPTLFDAMITRDCDITYATMITPGEILDGRDQFFVEDLGCEVKLNEAEDRLTYSFSGSVYTHSLKTVLSYMKNPVTVYKGYLFTLEMTSLRNSVNLYVITKSSVYPDIHQTKVMRFRRCETDIVRVKIPNYCAKTRVCKPGFRYLYLDSKFVMRVLGHIMNTCTVVNSKTFEWAFTFTKAATSRVVVSGKVVYKDVALGIENLDGFVAVMLAAGVRNRQNSEYFSKKLALYTGEASCIQLIIFALKERFMAVMSSMREYVTRVMKRLFKDYLSLEFMDIGEPYCTVSEYAEFMCDVDVTRKGSLVEDEEITLLTSKSQDSVIVDSVSKIIGSDSKGDKYVAPHKKNTKRGLYGAGTNGWASTLVDFLASINYNPISFFTQWVLEKLIGNPATTLLKRVVHSLAAVIKNTGKVVESFSLVWCACSNLVRMVTAPLPGKTLTTKFFSSAFDVITKFGGVGHVREFFNATASYFHSLYSGASKRVFNIINNLFEFCLQPSNGAVVFEGVVSLALALLNHLPDLLMGTLSLKFFLLKLVGQIVLEYNVLSYTHDHTGPVETNKSEFFRRCCAALAAAVSTRGVKFDCVGLVQLSTVLPMLTRKLLACVLITDNAHINYVRHAGDDFPIFTFFKDMFQSARHLPDEICSYLRAQVEEYAKRIGLNGESDLPMSSYIVSKCVKRIFSTFSRPQISPTEESSVEFVECAESCIDSLGESVPLDEIADIAEEEIGEGLIPISQPAGEGDVPSESILKRLLRRFVVSSFSLYRTRPGLGGGSRCSNAIVRFLNYLCGLVQRVFPFNVAAKVLESVRNFISSFTPRALVSLTTLSVSVSVGFVYPNLVPTSLFLNFFTGSHLAYCLVRSNLFRGADLCRRFEDTMSKVLCVRSKSDIILDASVEEANLRLPRLMATHWSDYPGYIPECDVISIDDYDVNLMSDEGDLEGVNNLVWGKRFLSFLFKGMSCLALCARTLFVTGVVTNACFSPGAVSAIVYGIFGPVVGGLVLGSLYDLSRLSPHTLVSLTFTSVYCNIFESVFFYPRVVLNKIKTLCGLRPEPLYKDEVVAVLLLNKFHQLSIERDGVNTPDVSDVAAEEGDLYQEFQGEIFEMNEEEFSDLESEVDEALAQLQAEASGGLGGGSSGRWFVLSAFKAVCFCFGKVVKFFPFKSAVKIAVISTFSANKIFSQVLGHALFTKTFLLRDLFILGESANLWVPRVVGPLCSCRFTPECLRAGIVWFLKMVDGPLHTFCRNYFLIESMVIRWVRNHLPAAFRATSRRVKTYPALVVSNPKRKDGDPDGAGGSSSDFITSIERTKEALLFSERPVKQAQVESDLGETEAPPEGVNNTEPEKCDSAVVVGKTKSPKMDLMPLAVEKRDDEVKEKKLRTTQGGKSTTPLRPRVFGGKRKGTRLSKYLERLNNDESVPTSYQEADRRSEFYSMTNSIREFYYSHEVSLYELFVKMSALWEDALIVDFEPQLCKATKEDGVFVVNFDQGQAYGLNGKRSLLDGKFISEYEFVFNSSGLCPTEVALKKNGGFCIVHDSLRFLAANAFLLNMPSRFIEYTNYEASVRVFEAPPGGGKTHALVDTYISLRKSGKKSVVIVTANKNSQEEIVARCVKGFCEHGLEYVQAQQKSTTIYTVDAYLMHHTNVKCDVLLVDECFMIHNGAVAATINFTGAKKCAFYGDSRQIHYIHRNELGISEYHDLNMFIPDASRVFGDVSYRCPWDVCEWLSTFYPRHVRSVAEESVGKSSMSTSEISSENDVPERPGFKYITFTQAEKRDLQKRFDLSRFRTVVQTVHEVQGETYSNVALVRIKFQDEAPFTSLNHITVALSRHTDSLTYYHLGQKKFDEINGHINNARRIVENFKGLPESLKSSKLSYELGPMHEQSGECKAASAPYEVISLFLNDVIPGSATVDLGDLSDELSSTPFESGCDDVVIKASSADVRGTSAQAPHRVRLCEESSDSKETTITSGKSAVV</sequence>
<keyword evidence="4" id="KW-0378">Hydrolase</keyword>
<dbReference type="PROSITE" id="PS51657">
    <property type="entry name" value="PSRV_HELICASE"/>
    <property type="match status" value="1"/>
</dbReference>
<dbReference type="InterPro" id="IPR027417">
    <property type="entry name" value="P-loop_NTPase"/>
</dbReference>
<dbReference type="GO" id="GO:0016556">
    <property type="term" value="P:mRNA modification"/>
    <property type="evidence" value="ECO:0007669"/>
    <property type="project" value="InterPro"/>
</dbReference>
<evidence type="ECO:0000256" key="1">
    <source>
        <dbReference type="ARBA" id="ARBA00022679"/>
    </source>
</evidence>
<dbReference type="Pfam" id="PF17646">
    <property type="entry name" value="Zemlya"/>
    <property type="match status" value="1"/>
</dbReference>
<evidence type="ECO:0000259" key="8">
    <source>
        <dbReference type="PROSITE" id="PS51743"/>
    </source>
</evidence>
<keyword evidence="2" id="KW-0547">Nucleotide-binding</keyword>
<dbReference type="SUPFAM" id="SSF52540">
    <property type="entry name" value="P-loop containing nucleoside triphosphate hydrolases"/>
    <property type="match status" value="1"/>
</dbReference>
<proteinExistence type="predicted"/>
<dbReference type="GO" id="GO:0003723">
    <property type="term" value="F:RNA binding"/>
    <property type="evidence" value="ECO:0007669"/>
    <property type="project" value="InterPro"/>
</dbReference>
<dbReference type="InterPro" id="IPR008749">
    <property type="entry name" value="Peptidase_C42"/>
</dbReference>
<dbReference type="PROSITE" id="PS51743">
    <property type="entry name" value="ALPHAVIRUS_MT"/>
    <property type="match status" value="1"/>
</dbReference>
<evidence type="ECO:0000313" key="9">
    <source>
        <dbReference type="EMBL" id="QQZ02303.1"/>
    </source>
</evidence>
<feature type="region of interest" description="Disordered" evidence="6">
    <location>
        <begin position="2140"/>
        <end position="2160"/>
    </location>
</feature>
<dbReference type="Pfam" id="PF05533">
    <property type="entry name" value="Peptidase_C42"/>
    <property type="match status" value="2"/>
</dbReference>
<feature type="region of interest" description="Disordered" evidence="6">
    <location>
        <begin position="71"/>
        <end position="143"/>
    </location>
</feature>
<dbReference type="Pfam" id="PF01443">
    <property type="entry name" value="Viral_helicase1"/>
    <property type="match status" value="1"/>
</dbReference>
<accession>A0A7U1BML2</accession>
<keyword evidence="5" id="KW-0067">ATP-binding</keyword>
<evidence type="ECO:0000259" key="7">
    <source>
        <dbReference type="PROSITE" id="PS51657"/>
    </source>
</evidence>
<feature type="domain" description="Alphavirus-like MT" evidence="8">
    <location>
        <begin position="702"/>
        <end position="890"/>
    </location>
</feature>
<reference evidence="9" key="1">
    <citation type="journal article" date="2021" name="Plant">
        <title>First report of Rose leaf rosette-associated virus infecting rose (Rosa spp.) in California, USA.</title>
        <authorList>
            <person name="Soltani N."/>
            <person name="Golino D.A."/>
            <person name="Al Rwahnih M."/>
        </authorList>
    </citation>
    <scope>NUCLEOTIDE SEQUENCE</scope>
    <source>
        <strain evidence="9">VP Rose 126</strain>
    </source>
</reference>
<name>A0A7U1BML2_9CLOS</name>
<feature type="region of interest" description="Disordered" evidence="6">
    <location>
        <begin position="2772"/>
        <end position="2791"/>
    </location>
</feature>
<evidence type="ECO:0000256" key="3">
    <source>
        <dbReference type="ARBA" id="ARBA00022758"/>
    </source>
</evidence>
<dbReference type="InterPro" id="IPR027351">
    <property type="entry name" value="(+)RNA_virus_helicase_core_dom"/>
</dbReference>
<evidence type="ECO:0000256" key="6">
    <source>
        <dbReference type="SAM" id="MobiDB-lite"/>
    </source>
</evidence>
<keyword evidence="1" id="KW-0808">Transferase</keyword>
<dbReference type="GO" id="GO:0075523">
    <property type="term" value="P:viral translational frameshifting"/>
    <property type="evidence" value="ECO:0007669"/>
    <property type="project" value="UniProtKB-KW"/>
</dbReference>
<organism evidence="9">
    <name type="scientific">Rose leaf rosette-associated virus</name>
    <dbReference type="NCBI Taxonomy" id="1543207"/>
    <lineage>
        <taxon>Viruses</taxon>
        <taxon>Riboviria</taxon>
        <taxon>Orthornavirae</taxon>
        <taxon>Kitrinoviricota</taxon>
        <taxon>Alsuviricetes</taxon>
        <taxon>Martellivirales</taxon>
        <taxon>Closteroviridae</taxon>
        <taxon>Closterovirus</taxon>
        <taxon>Closterovirus rosafolium</taxon>
    </lineage>
</organism>
<keyword evidence="3" id="KW-0688">Ribosomal frameshifting</keyword>
<dbReference type="Pfam" id="PF01660">
    <property type="entry name" value="Vmethyltransf"/>
    <property type="match status" value="1"/>
</dbReference>
<feature type="compositionally biased region" description="Polar residues" evidence="6">
    <location>
        <begin position="2781"/>
        <end position="2791"/>
    </location>
</feature>
<evidence type="ECO:0000256" key="2">
    <source>
        <dbReference type="ARBA" id="ARBA00022741"/>
    </source>
</evidence>
<dbReference type="GO" id="GO:0005524">
    <property type="term" value="F:ATP binding"/>
    <property type="evidence" value="ECO:0007669"/>
    <property type="project" value="UniProtKB-KW"/>
</dbReference>
<dbReference type="EMBL" id="MW056181">
    <property type="protein sequence ID" value="QQZ02303.1"/>
    <property type="molecule type" value="Genomic_RNA"/>
</dbReference>
<dbReference type="GO" id="GO:0008174">
    <property type="term" value="F:mRNA methyltransferase activity"/>
    <property type="evidence" value="ECO:0007669"/>
    <property type="project" value="UniProtKB-UniRule"/>
</dbReference>
<evidence type="ECO:0000256" key="5">
    <source>
        <dbReference type="ARBA" id="ARBA00022840"/>
    </source>
</evidence>